<evidence type="ECO:0000313" key="4">
    <source>
        <dbReference type="EMBL" id="KAG5310691.1"/>
    </source>
</evidence>
<reference evidence="4" key="1">
    <citation type="submission" date="2020-02" db="EMBL/GenBank/DDBJ databases">
        <title>Relaxed selection underlies rapid genomic changes in the transitions from sociality to social parasitism in ants.</title>
        <authorList>
            <person name="Bi X."/>
        </authorList>
    </citation>
    <scope>NUCLEOTIDE SEQUENCE</scope>
    <source>
        <strain evidence="4">BGI-DK2013a</strain>
        <tissue evidence="4">Whole body</tissue>
    </source>
</reference>
<feature type="non-terminal residue" evidence="4">
    <location>
        <position position="641"/>
    </location>
</feature>
<dbReference type="InterPro" id="IPR011989">
    <property type="entry name" value="ARM-like"/>
</dbReference>
<evidence type="ECO:0000259" key="3">
    <source>
        <dbReference type="Pfam" id="PF25567"/>
    </source>
</evidence>
<dbReference type="Proteomes" id="UP000667349">
    <property type="component" value="Unassembled WGS sequence"/>
</dbReference>
<comment type="similarity">
    <text evidence="1">Belongs to the nuclear import and ribosome assembly adapter family.</text>
</comment>
<dbReference type="InterPro" id="IPR016024">
    <property type="entry name" value="ARM-type_fold"/>
</dbReference>
<dbReference type="Pfam" id="PF25567">
    <property type="entry name" value="TPR_SYO1"/>
    <property type="match status" value="1"/>
</dbReference>
<feature type="compositionally biased region" description="Basic residues" evidence="2">
    <location>
        <begin position="1"/>
        <end position="12"/>
    </location>
</feature>
<feature type="region of interest" description="Disordered" evidence="2">
    <location>
        <begin position="1"/>
        <end position="23"/>
    </location>
</feature>
<evidence type="ECO:0000313" key="5">
    <source>
        <dbReference type="Proteomes" id="UP000667349"/>
    </source>
</evidence>
<dbReference type="InterPro" id="IPR052616">
    <property type="entry name" value="SYO1-like"/>
</dbReference>
<name>A0A836F0B1_9HYME</name>
<dbReference type="GO" id="GO:0042273">
    <property type="term" value="P:ribosomal large subunit biogenesis"/>
    <property type="evidence" value="ECO:0007669"/>
    <property type="project" value="TreeGrafter"/>
</dbReference>
<dbReference type="AlphaFoldDB" id="A0A836F0B1"/>
<dbReference type="PANTHER" id="PTHR13347">
    <property type="entry name" value="HEAT REPEAT-CONTAINING PROTEIN 3"/>
    <property type="match status" value="1"/>
</dbReference>
<sequence length="641" mass="73110">MGKQKPHRRKLHKENPTGLQSVQEFDKELNEELGEGDREKILQNVYNDIQSYNLEEKLSALQILTSMSCDSSMVKHIAKDGIAKIIGPLLLDHNAAIRMNTAHALREIAENGREEVCNDLIKDDIITPLAVLLRQYYSDWKPEEVRDKKMTFIQAVSLLRILCANNENAIKRINDEDLVSLLIKFLNIDVYGPEIVTIVTQSLICLSDENDAAINKIKRSESLLFSLLDLKADDKIASKILFLKTCVADVLINISNYTDNNQIHVFRKVLSVLSDVLAIDHGQILSCLTSILPHESNASSNDKRKKVQENREILEMQEQALQILANLCFECEDNEIDSDTDDFETMELESECLDDDSMNEDLKITSTLPVELVEVINTCNLIDKIWDKTKFVVDKNNQEILDQTEEGKATLKQFYNIQCTAYLCLNNLLPNIEVDVFGGVDNLFRKWIDISTEFKQIIKKDVELVEASTAAMRAILQRLVQEQANVVELNQLTCNDIQLMLNDLQQCVSINVCINMIRMFCNLVQIMLSKNNSKGSKNYEAIKLVSTFLLDISKTETRVWVIAESIDALMDIYAEDETDHLAADIKLVPRLLSIMPHFKSKMHQQKKHLQDGTVVVSTVNANLMRFIKYKQKRIGIKNKRC</sequence>
<organism evidence="4 5">
    <name type="scientific">Acromyrmex insinuator</name>
    <dbReference type="NCBI Taxonomy" id="230686"/>
    <lineage>
        <taxon>Eukaryota</taxon>
        <taxon>Metazoa</taxon>
        <taxon>Ecdysozoa</taxon>
        <taxon>Arthropoda</taxon>
        <taxon>Hexapoda</taxon>
        <taxon>Insecta</taxon>
        <taxon>Pterygota</taxon>
        <taxon>Neoptera</taxon>
        <taxon>Endopterygota</taxon>
        <taxon>Hymenoptera</taxon>
        <taxon>Apocrita</taxon>
        <taxon>Aculeata</taxon>
        <taxon>Formicoidea</taxon>
        <taxon>Formicidae</taxon>
        <taxon>Myrmicinae</taxon>
        <taxon>Acromyrmex</taxon>
    </lineage>
</organism>
<evidence type="ECO:0000256" key="2">
    <source>
        <dbReference type="SAM" id="MobiDB-lite"/>
    </source>
</evidence>
<dbReference type="SUPFAM" id="SSF48371">
    <property type="entry name" value="ARM repeat"/>
    <property type="match status" value="1"/>
</dbReference>
<dbReference type="Gene3D" id="1.25.10.10">
    <property type="entry name" value="Leucine-rich Repeat Variant"/>
    <property type="match status" value="1"/>
</dbReference>
<dbReference type="GO" id="GO:0006606">
    <property type="term" value="P:protein import into nucleus"/>
    <property type="evidence" value="ECO:0007669"/>
    <property type="project" value="TreeGrafter"/>
</dbReference>
<protein>
    <submittedName>
        <fullName evidence="4">HEAT3 protein</fullName>
    </submittedName>
</protein>
<proteinExistence type="inferred from homology"/>
<keyword evidence="5" id="KW-1185">Reference proteome</keyword>
<accession>A0A836F0B1</accession>
<dbReference type="InterPro" id="IPR057990">
    <property type="entry name" value="TPR_SYO1"/>
</dbReference>
<evidence type="ECO:0000256" key="1">
    <source>
        <dbReference type="ARBA" id="ARBA00049983"/>
    </source>
</evidence>
<comment type="caution">
    <text evidence="4">The sequence shown here is derived from an EMBL/GenBank/DDBJ whole genome shotgun (WGS) entry which is preliminary data.</text>
</comment>
<dbReference type="EMBL" id="JAANHZ010000472">
    <property type="protein sequence ID" value="KAG5310691.1"/>
    <property type="molecule type" value="Genomic_DNA"/>
</dbReference>
<dbReference type="PANTHER" id="PTHR13347:SF1">
    <property type="entry name" value="HEAT REPEAT-CONTAINING PROTEIN 3"/>
    <property type="match status" value="1"/>
</dbReference>
<gene>
    <name evidence="4" type="primary">Heatr3</name>
    <name evidence="4" type="ORF">G6Z75_0002912</name>
</gene>
<feature type="non-terminal residue" evidence="4">
    <location>
        <position position="1"/>
    </location>
</feature>
<feature type="domain" description="SYO1-like TPR repeats" evidence="3">
    <location>
        <begin position="371"/>
        <end position="633"/>
    </location>
</feature>
<dbReference type="GO" id="GO:0051082">
    <property type="term" value="F:unfolded protein binding"/>
    <property type="evidence" value="ECO:0007669"/>
    <property type="project" value="TreeGrafter"/>
</dbReference>